<evidence type="ECO:0000313" key="10">
    <source>
        <dbReference type="Proteomes" id="UP000316609"/>
    </source>
</evidence>
<dbReference type="GO" id="GO:0005737">
    <property type="term" value="C:cytoplasm"/>
    <property type="evidence" value="ECO:0007669"/>
    <property type="project" value="UniProtKB-SubCell"/>
</dbReference>
<evidence type="ECO:0000256" key="6">
    <source>
        <dbReference type="SAM" id="MobiDB-lite"/>
    </source>
</evidence>
<sequence>MSPRPPCRRTCVSPAFPTSRSRTTHSLAIAVPPRGDGAFELDADGDYGFPPETATLTAEGYTLGQVGNTGTDCTTAHGEFAVDAGTLAALTADGIVHAEVQNTSDVNDFCSLNRHIVKLRYLLPAGAVDFGSLFVGSCVVDSVRVSNLGTDSLRVTSVQVSHPAFTVTPSSFVLAVGESRTLRVTYCPATAGLDQAVLSVQSNDPDTPTASLDVRGTRLAAPGIVVSPTQVVANLPIPASETRTLTIRNTGGCDLQFTVESPVASAHTVYEVVGPLAKGHADPRSGILGSGGPDQFGYRWTDSDEPGGPSFAWVDISDVGQPVPISGDDAISGPIDMGMSFPFYGNTFSTVYVCTNGFLTFSPGTGAPFGNQPLPTPGAPPNLIAPFWDDLIFSSPRVSTYFDGARFIVSWVDVVHYGAGGPYTFQAILYPNGRIVYQYLSMAVPTVEATVGIQNAAQDDGLTVVFNTNYIHNSLAVQLQPFVPFLGIQPTSGVVPPGGSLPVQLSLSTVGVPPGVYRETVSIRSNDPDEALVTVPVALNAGVLPDIAVSATELDFGLVYVGQATHGTIEVSNTGSGVLELAAANVADSGFSLASGAPPQLIDPGRRDTLTLRFAPSGACAPCTGTLTLQSDDPDENPLTVSLSGTCAPPPDIDVSPASLRAAGATTLGPLALRRTKTLLVQNTGGSDLEFSVARTTSDSTVTAHQALPLAKGQQDPRAGILGRGGPDRFGYRWRDSEDSGGPPFGWVDITGIGQQVPLSGDDALSAPIAMGMTFPFYGASFNAVRVCTNGFLTFTGFFSPHANQPLPSGATPPNLVAPFWDDLAFTSRTMYTHFDGLRFVVAWTEAAHVGGGGPYTFEAILYPSGEIIYQYLSMASPTNSATVGIQNGARDDGLTAAFNASYIHDSLAIRFLPSPRWLTVNPSSGIVPAGSSQALEVLFDASDLADGDYAGELAISSNDPDEPFLPVSSQFHVGVTNATFDLDPNTLNRSSHGLWAQGTLELLAGQDPHQAVTSTVRLQRAVAVAPNSPLSFSDDDHDGLVGIGYKFDRSELAGFLPAGDDVPVELIGELADLTWFRGTDHLRVLPPQVDLASGDGEPTRYIPNSQVELLWNDPPGASAASFDLWYSATGGETWSLVSGGMTSRSYVWTVPTAPTDAGRLELVARDDHGVMGSWLSTLFIIPSGITGVKDERPASFGLRLVSANPSPGAARLELAVPERAEVEVRVHDVHGRLVRRLASGPYEPGRHMLVWDGRGERGDPVGAGIYFARLVARGRSYTVRLALIP</sequence>
<dbReference type="Gene3D" id="2.60.40.4070">
    <property type="match status" value="1"/>
</dbReference>
<evidence type="ECO:0000259" key="8">
    <source>
        <dbReference type="Pfam" id="PF22544"/>
    </source>
</evidence>
<accession>A0A538TS77</accession>
<keyword evidence="3" id="KW-0963">Cytoplasm</keyword>
<dbReference type="NCBIfam" id="NF012200">
    <property type="entry name" value="choice_anch_D"/>
    <property type="match status" value="2"/>
</dbReference>
<dbReference type="Pfam" id="PF22544">
    <property type="entry name" value="HYDIN_VesB_CFA65-like_Ig"/>
    <property type="match status" value="1"/>
</dbReference>
<evidence type="ECO:0000259" key="7">
    <source>
        <dbReference type="Pfam" id="PF13860"/>
    </source>
</evidence>
<evidence type="ECO:0000256" key="5">
    <source>
        <dbReference type="ARBA" id="ARBA00023273"/>
    </source>
</evidence>
<dbReference type="Gene3D" id="2.60.40.10">
    <property type="entry name" value="Immunoglobulins"/>
    <property type="match status" value="4"/>
</dbReference>
<evidence type="ECO:0000256" key="1">
    <source>
        <dbReference type="ARBA" id="ARBA00004138"/>
    </source>
</evidence>
<dbReference type="PANTHER" id="PTHR13802">
    <property type="entry name" value="MUCIN 4-RELATED"/>
    <property type="match status" value="1"/>
</dbReference>
<feature type="region of interest" description="Disordered" evidence="6">
    <location>
        <begin position="1"/>
        <end position="24"/>
    </location>
</feature>
<reference evidence="9 10" key="1">
    <citation type="journal article" date="2019" name="Nat. Microbiol.">
        <title>Mediterranean grassland soil C-N compound turnover is dependent on rainfall and depth, and is mediated by genomically divergent microorganisms.</title>
        <authorList>
            <person name="Diamond S."/>
            <person name="Andeer P.F."/>
            <person name="Li Z."/>
            <person name="Crits-Christoph A."/>
            <person name="Burstein D."/>
            <person name="Anantharaman K."/>
            <person name="Lane K.R."/>
            <person name="Thomas B.C."/>
            <person name="Pan C."/>
            <person name="Northen T.R."/>
            <person name="Banfield J.F."/>
        </authorList>
    </citation>
    <scope>NUCLEOTIDE SEQUENCE [LARGE SCALE GENOMIC DNA]</scope>
    <source>
        <strain evidence="9">WS_8</strain>
    </source>
</reference>
<dbReference type="EMBL" id="VBOY01000055">
    <property type="protein sequence ID" value="TMQ66477.1"/>
    <property type="molecule type" value="Genomic_DNA"/>
</dbReference>
<comment type="caution">
    <text evidence="9">The sequence shown here is derived from an EMBL/GenBank/DDBJ whole genome shotgun (WGS) entry which is preliminary data.</text>
</comment>
<comment type="subcellular location">
    <subcellularLocation>
        <location evidence="1">Cell projection</location>
        <location evidence="1">Cilium</location>
    </subcellularLocation>
    <subcellularLocation>
        <location evidence="2">Cytoplasm</location>
    </subcellularLocation>
</comment>
<evidence type="ECO:0000256" key="2">
    <source>
        <dbReference type="ARBA" id="ARBA00004496"/>
    </source>
</evidence>
<keyword evidence="4" id="KW-0969">Cilium</keyword>
<gene>
    <name evidence="9" type="ORF">E6K78_06095</name>
</gene>
<name>A0A538TS77_UNCEI</name>
<dbReference type="InterPro" id="IPR025965">
    <property type="entry name" value="FlgD/Vpr_Ig-like"/>
</dbReference>
<evidence type="ECO:0000256" key="3">
    <source>
        <dbReference type="ARBA" id="ARBA00022490"/>
    </source>
</evidence>
<feature type="domain" description="FlgD/Vpr Ig-like" evidence="7">
    <location>
        <begin position="1212"/>
        <end position="1273"/>
    </location>
</feature>
<dbReference type="InterPro" id="IPR051495">
    <property type="entry name" value="Epithelial_Barrier/Signaling"/>
</dbReference>
<dbReference type="Proteomes" id="UP000316609">
    <property type="component" value="Unassembled WGS sequence"/>
</dbReference>
<protein>
    <submittedName>
        <fullName evidence="9">Choice-of-anchor D domain-containing protein</fullName>
    </submittedName>
</protein>
<keyword evidence="5" id="KW-0966">Cell projection</keyword>
<feature type="domain" description="HYDIN/VesB/CFA65-like Ig-like" evidence="8">
    <location>
        <begin position="128"/>
        <end position="216"/>
    </location>
</feature>
<dbReference type="PANTHER" id="PTHR13802:SF65">
    <property type="entry name" value="NIDOGEN"/>
    <property type="match status" value="1"/>
</dbReference>
<dbReference type="InterPro" id="IPR013783">
    <property type="entry name" value="Ig-like_fold"/>
</dbReference>
<evidence type="ECO:0000256" key="4">
    <source>
        <dbReference type="ARBA" id="ARBA00023069"/>
    </source>
</evidence>
<dbReference type="InterPro" id="IPR053879">
    <property type="entry name" value="HYDIN_VesB_CFA65-like_Ig"/>
</dbReference>
<dbReference type="Pfam" id="PF13860">
    <property type="entry name" value="FlgD_ig"/>
    <property type="match status" value="1"/>
</dbReference>
<evidence type="ECO:0000313" key="9">
    <source>
        <dbReference type="EMBL" id="TMQ66477.1"/>
    </source>
</evidence>
<proteinExistence type="predicted"/>
<organism evidence="9 10">
    <name type="scientific">Eiseniibacteriota bacterium</name>
    <dbReference type="NCBI Taxonomy" id="2212470"/>
    <lineage>
        <taxon>Bacteria</taxon>
        <taxon>Candidatus Eiseniibacteriota</taxon>
    </lineage>
</organism>